<protein>
    <submittedName>
        <fullName evidence="2">DNA-directed RNA polymerase subunit beta</fullName>
    </submittedName>
</protein>
<keyword evidence="2" id="KW-0804">Transcription</keyword>
<sequence length="146" mass="16736">KSTRDIEHNIKHLEVHVGEIYDPERYEEVFEITPETYEPNTFDYFTDLRPPEEAIGLHDGGIRGYSNSRRGFQTPPNSKESKLPPGSSRVELEPDNHENVVRRRTSGVYTARVARVSDEGVLVREVDEGQPCLACEKCQGFEAHHW</sequence>
<accession>A0A0A9YMS0</accession>
<organism evidence="2">
    <name type="scientific">Lygus hesperus</name>
    <name type="common">Western plant bug</name>
    <dbReference type="NCBI Taxonomy" id="30085"/>
    <lineage>
        <taxon>Eukaryota</taxon>
        <taxon>Metazoa</taxon>
        <taxon>Ecdysozoa</taxon>
        <taxon>Arthropoda</taxon>
        <taxon>Hexapoda</taxon>
        <taxon>Insecta</taxon>
        <taxon>Pterygota</taxon>
        <taxon>Neoptera</taxon>
        <taxon>Paraneoptera</taxon>
        <taxon>Hemiptera</taxon>
        <taxon>Heteroptera</taxon>
        <taxon>Panheteroptera</taxon>
        <taxon>Cimicomorpha</taxon>
        <taxon>Miridae</taxon>
        <taxon>Mirini</taxon>
        <taxon>Lygus</taxon>
    </lineage>
</organism>
<feature type="region of interest" description="Disordered" evidence="1">
    <location>
        <begin position="56"/>
        <end position="94"/>
    </location>
</feature>
<dbReference type="GO" id="GO:0000428">
    <property type="term" value="C:DNA-directed RNA polymerase complex"/>
    <property type="evidence" value="ECO:0007669"/>
    <property type="project" value="UniProtKB-KW"/>
</dbReference>
<evidence type="ECO:0000256" key="1">
    <source>
        <dbReference type="SAM" id="MobiDB-lite"/>
    </source>
</evidence>
<evidence type="ECO:0000313" key="2">
    <source>
        <dbReference type="EMBL" id="JAG32921.1"/>
    </source>
</evidence>
<keyword evidence="2" id="KW-0240">DNA-directed RNA polymerase</keyword>
<feature type="non-terminal residue" evidence="2">
    <location>
        <position position="146"/>
    </location>
</feature>
<proteinExistence type="predicted"/>
<gene>
    <name evidence="2" type="primary">rpoC_23</name>
    <name evidence="2" type="ORF">CM83_50125</name>
</gene>
<name>A0A0A9YMS0_LYGHE</name>
<dbReference type="EMBL" id="GBHO01010683">
    <property type="protein sequence ID" value="JAG32921.1"/>
    <property type="molecule type" value="Transcribed_RNA"/>
</dbReference>
<feature type="compositionally biased region" description="Polar residues" evidence="1">
    <location>
        <begin position="65"/>
        <end position="78"/>
    </location>
</feature>
<dbReference type="AlphaFoldDB" id="A0A0A9YMS0"/>
<reference evidence="2" key="2">
    <citation type="submission" date="2014-07" db="EMBL/GenBank/DDBJ databases">
        <authorList>
            <person name="Hull J."/>
        </authorList>
    </citation>
    <scope>NUCLEOTIDE SEQUENCE</scope>
</reference>
<reference evidence="2" key="1">
    <citation type="journal article" date="2014" name="PLoS ONE">
        <title>Transcriptome-Based Identification of ABC Transporters in the Western Tarnished Plant Bug Lygus hesperus.</title>
        <authorList>
            <person name="Hull J.J."/>
            <person name="Chaney K."/>
            <person name="Geib S.M."/>
            <person name="Fabrick J.A."/>
            <person name="Brent C.S."/>
            <person name="Walsh D."/>
            <person name="Lavine L.C."/>
        </authorList>
    </citation>
    <scope>NUCLEOTIDE SEQUENCE</scope>
</reference>
<feature type="non-terminal residue" evidence="2">
    <location>
        <position position="1"/>
    </location>
</feature>